<dbReference type="GeneID" id="81438987"/>
<dbReference type="SMART" id="SM00320">
    <property type="entry name" value="WD40"/>
    <property type="match status" value="12"/>
</dbReference>
<dbReference type="InterPro" id="IPR020472">
    <property type="entry name" value="WD40_PAC1"/>
</dbReference>
<dbReference type="InterPro" id="IPR056884">
    <property type="entry name" value="NPHP3-like_N"/>
</dbReference>
<dbReference type="PROSITE" id="PS00678">
    <property type="entry name" value="WD_REPEATS_1"/>
    <property type="match status" value="5"/>
</dbReference>
<sequence>MQVPSLILLGETATRYLIDTDPLDKLPVAHEAEFDSYKDQHEEECLPGTRTELLSKIQEWAISPEGKCMFWLSGVAGTGKSTICRTVARRLKQDRLLAATFFFKRGEGDRGNATKFFTTVSRRIAKSTPELRLLIQNALSEDTDIATRSLKHQFDTLLLQPIQELRKSNSHIPTRVIVIDALDECDPDDDIQVILQLLPQLREALSLRIFLTSRPELPIRLGFSEMSDDAYQNLVLHQIPETVIAHDITLFLDHRLLKIRKNQSLPNDWPGSTNIQALVALSVPLFIFIATLCRMFEDPHWDPVDSLDEVLGYKRDGSQLEATYLPILNRLLKGQRKRQESRLVEEYQRILGTIVILERPLSITTLSKLGDLPERLIGLRLKLLHSILNVPEDTSLPVRLFHLSFRDFLLDPETKATNPFWVDEKENKNQEIIDFLHDAKRFLLKFRQIADEAPLQIYSSGLLFTPRKAIIRKYFKEELPSWVLRPPDVEEAWSEDLQSLEGHSFGVQVVSFCSKGRILASGSFDKTIRLWDTRTGALQQTLRGHSDGVSSLVFYPDNNGRFLVSGSYDKTVRLWDTVTGEMKWCHNDHSDGVTAVAVYPNSRLFASTSFDRTVMLRDMTTGAILQPPLTGHSRSIFCLAFSADGKLLASGSRDKTIRLWDSTSGAWQRTLLGHSDLVYSVAFSPQGLLASGSEDRTARLWDPATGALLQCFASRIELDAVYGVTFSPDGRLLVTGSGDRTVKVRDTAMGTLKHTFKSHSALARSVAFSPDGHTLASGSLDHTVRLWDLSTHSSQQSDDGHSDWVWTIVFSPDKQILASASWDHTVKLWDPISGHLQRTLKGHSDAVLAIAFTSDGQYLASGSRDESIKIWDITTGSLQLTLIGHMDPIYCVTFAPISRLLASGSSDDTVKIWDATTGALLQTLKGHSSSIHCVAFSPDGLLLASGSSDHTVKLWDIVTGTLRHTLEGHQDTLLSLTFSHNGQLLVTSSSGQTVKSWEVMSATLQHTYIMNGEVTGLEFSNNDSYLRTNLGLLYLQSLDDPNTQISHLASEGISILEDTWIAICGEAVLWLPPEYRSVCSAIHGNKVVLGHASGRISFLGLSCYIDQEASGR</sequence>
<accession>A0A9W9S336</accession>
<evidence type="ECO:0000313" key="9">
    <source>
        <dbReference type="EMBL" id="KAJ5370787.1"/>
    </source>
</evidence>
<feature type="repeat" description="WD" evidence="7">
    <location>
        <begin position="586"/>
        <end position="627"/>
    </location>
</feature>
<dbReference type="Gene3D" id="3.40.50.300">
    <property type="entry name" value="P-loop containing nucleotide triphosphate hydrolases"/>
    <property type="match status" value="1"/>
</dbReference>
<dbReference type="InterPro" id="IPR015943">
    <property type="entry name" value="WD40/YVTN_repeat-like_dom_sf"/>
</dbReference>
<feature type="repeat" description="WD" evidence="7">
    <location>
        <begin position="882"/>
        <end position="923"/>
    </location>
</feature>
<dbReference type="PROSITE" id="PS50294">
    <property type="entry name" value="WD_REPEATS_REGION"/>
    <property type="match status" value="10"/>
</dbReference>
<feature type="repeat" description="WD" evidence="7">
    <location>
        <begin position="629"/>
        <end position="670"/>
    </location>
</feature>
<evidence type="ECO:0000256" key="4">
    <source>
        <dbReference type="ARBA" id="ARBA00038415"/>
    </source>
</evidence>
<gene>
    <name evidence="9" type="ORF">N7496_006879</name>
</gene>
<dbReference type="GO" id="GO:0005741">
    <property type="term" value="C:mitochondrial outer membrane"/>
    <property type="evidence" value="ECO:0007669"/>
    <property type="project" value="UniProtKB-SubCell"/>
</dbReference>
<dbReference type="AlphaFoldDB" id="A0A9W9S336"/>
<evidence type="ECO:0000256" key="7">
    <source>
        <dbReference type="PROSITE-ProRule" id="PRU00221"/>
    </source>
</evidence>
<dbReference type="InterPro" id="IPR007111">
    <property type="entry name" value="NACHT_NTPase"/>
</dbReference>
<feature type="repeat" description="WD" evidence="7">
    <location>
        <begin position="500"/>
        <end position="541"/>
    </location>
</feature>
<protein>
    <recommendedName>
        <fullName evidence="5">Mitochondrial division protein 1</fullName>
    </recommendedName>
</protein>
<dbReference type="EMBL" id="JAPZBS010000005">
    <property type="protein sequence ID" value="KAJ5370787.1"/>
    <property type="molecule type" value="Genomic_DNA"/>
</dbReference>
<dbReference type="RefSeq" id="XP_056555221.1">
    <property type="nucleotide sequence ID" value="XM_056699808.1"/>
</dbReference>
<feature type="repeat" description="WD" evidence="7">
    <location>
        <begin position="924"/>
        <end position="965"/>
    </location>
</feature>
<feature type="repeat" description="WD" evidence="7">
    <location>
        <begin position="966"/>
        <end position="1007"/>
    </location>
</feature>
<dbReference type="SUPFAM" id="SSF52540">
    <property type="entry name" value="P-loop containing nucleoside triphosphate hydrolases"/>
    <property type="match status" value="1"/>
</dbReference>
<dbReference type="SUPFAM" id="SSF50978">
    <property type="entry name" value="WD40 repeat-like"/>
    <property type="match status" value="1"/>
</dbReference>
<evidence type="ECO:0000313" key="10">
    <source>
        <dbReference type="Proteomes" id="UP001147782"/>
    </source>
</evidence>
<reference evidence="9" key="1">
    <citation type="submission" date="2022-11" db="EMBL/GenBank/DDBJ databases">
        <authorList>
            <person name="Petersen C."/>
        </authorList>
    </citation>
    <scope>NUCLEOTIDE SEQUENCE</scope>
    <source>
        <strain evidence="9">IBT 29864</strain>
    </source>
</reference>
<dbReference type="Pfam" id="PF24883">
    <property type="entry name" value="NPHP3_N"/>
    <property type="match status" value="1"/>
</dbReference>
<dbReference type="InterPro" id="IPR001680">
    <property type="entry name" value="WD40_rpt"/>
</dbReference>
<dbReference type="GO" id="GO:1990234">
    <property type="term" value="C:transferase complex"/>
    <property type="evidence" value="ECO:0007669"/>
    <property type="project" value="UniProtKB-ARBA"/>
</dbReference>
<name>A0A9W9S336_9EURO</name>
<reference evidence="9" key="2">
    <citation type="journal article" date="2023" name="IMA Fungus">
        <title>Comparative genomic study of the Penicillium genus elucidates a diverse pangenome and 15 lateral gene transfer events.</title>
        <authorList>
            <person name="Petersen C."/>
            <person name="Sorensen T."/>
            <person name="Nielsen M.R."/>
            <person name="Sondergaard T.E."/>
            <person name="Sorensen J.L."/>
            <person name="Fitzpatrick D.A."/>
            <person name="Frisvad J.C."/>
            <person name="Nielsen K.L."/>
        </authorList>
    </citation>
    <scope>NUCLEOTIDE SEQUENCE</scope>
    <source>
        <strain evidence="9">IBT 29864</strain>
    </source>
</reference>
<feature type="repeat" description="WD" evidence="7">
    <location>
        <begin position="798"/>
        <end position="839"/>
    </location>
</feature>
<dbReference type="PANTHER" id="PTHR22847">
    <property type="entry name" value="WD40 REPEAT PROTEIN"/>
    <property type="match status" value="1"/>
</dbReference>
<comment type="function">
    <text evidence="6">Involved in mitochondrial fission. Acts as an adapter protein required to form mitochondrial fission complexes. Formation of these complexes is required to promote constriction and fission of the mitochondrial compartment at a late step in mitochondrial division.</text>
</comment>
<evidence type="ECO:0000259" key="8">
    <source>
        <dbReference type="PROSITE" id="PS50837"/>
    </source>
</evidence>
<keyword evidence="3" id="KW-0677">Repeat</keyword>
<dbReference type="CDD" id="cd00200">
    <property type="entry name" value="WD40"/>
    <property type="match status" value="2"/>
</dbReference>
<evidence type="ECO:0000256" key="6">
    <source>
        <dbReference type="ARBA" id="ARBA00043913"/>
    </source>
</evidence>
<comment type="caution">
    <text evidence="9">The sequence shown here is derived from an EMBL/GenBank/DDBJ whole genome shotgun (WGS) entry which is preliminary data.</text>
</comment>
<dbReference type="InterPro" id="IPR011047">
    <property type="entry name" value="Quinoprotein_ADH-like_sf"/>
</dbReference>
<feature type="repeat" description="WD" evidence="7">
    <location>
        <begin position="671"/>
        <end position="711"/>
    </location>
</feature>
<comment type="similarity">
    <text evidence="4">Belongs to the WD repeat MDV1/CAF4 family.</text>
</comment>
<dbReference type="PRINTS" id="PR00320">
    <property type="entry name" value="GPROTEINBRPT"/>
</dbReference>
<dbReference type="SUPFAM" id="SSF50998">
    <property type="entry name" value="Quinoprotein alcohol dehydrogenase-like"/>
    <property type="match status" value="1"/>
</dbReference>
<feature type="repeat" description="WD" evidence="7">
    <location>
        <begin position="719"/>
        <end position="755"/>
    </location>
</feature>
<dbReference type="InterPro" id="IPR027417">
    <property type="entry name" value="P-loop_NTPase"/>
</dbReference>
<feature type="repeat" description="WD" evidence="7">
    <location>
        <begin position="756"/>
        <end position="797"/>
    </location>
</feature>
<feature type="repeat" description="WD" evidence="7">
    <location>
        <begin position="840"/>
        <end position="881"/>
    </location>
</feature>
<feature type="repeat" description="WD" evidence="7">
    <location>
        <begin position="542"/>
        <end position="576"/>
    </location>
</feature>
<proteinExistence type="inferred from homology"/>
<evidence type="ECO:0000256" key="3">
    <source>
        <dbReference type="ARBA" id="ARBA00022737"/>
    </source>
</evidence>
<dbReference type="PROSITE" id="PS50837">
    <property type="entry name" value="NACHT"/>
    <property type="match status" value="1"/>
</dbReference>
<organism evidence="9 10">
    <name type="scientific">Penicillium cataractarum</name>
    <dbReference type="NCBI Taxonomy" id="2100454"/>
    <lineage>
        <taxon>Eukaryota</taxon>
        <taxon>Fungi</taxon>
        <taxon>Dikarya</taxon>
        <taxon>Ascomycota</taxon>
        <taxon>Pezizomycotina</taxon>
        <taxon>Eurotiomycetes</taxon>
        <taxon>Eurotiomycetidae</taxon>
        <taxon>Eurotiales</taxon>
        <taxon>Aspergillaceae</taxon>
        <taxon>Penicillium</taxon>
    </lineage>
</organism>
<keyword evidence="10" id="KW-1185">Reference proteome</keyword>
<dbReference type="Proteomes" id="UP001147782">
    <property type="component" value="Unassembled WGS sequence"/>
</dbReference>
<evidence type="ECO:0000256" key="5">
    <source>
        <dbReference type="ARBA" id="ARBA00039789"/>
    </source>
</evidence>
<keyword evidence="2 7" id="KW-0853">WD repeat</keyword>
<dbReference type="Pfam" id="PF00400">
    <property type="entry name" value="WD40"/>
    <property type="match status" value="12"/>
</dbReference>
<dbReference type="OrthoDB" id="674604at2759"/>
<evidence type="ECO:0000256" key="2">
    <source>
        <dbReference type="ARBA" id="ARBA00022574"/>
    </source>
</evidence>
<dbReference type="PROSITE" id="PS50082">
    <property type="entry name" value="WD_REPEATS_2"/>
    <property type="match status" value="12"/>
</dbReference>
<dbReference type="GO" id="GO:0005634">
    <property type="term" value="C:nucleus"/>
    <property type="evidence" value="ECO:0007669"/>
    <property type="project" value="TreeGrafter"/>
</dbReference>
<dbReference type="Gene3D" id="2.130.10.10">
    <property type="entry name" value="YVTN repeat-like/Quinoprotein amine dehydrogenase"/>
    <property type="match status" value="6"/>
</dbReference>
<evidence type="ECO:0000256" key="1">
    <source>
        <dbReference type="ARBA" id="ARBA00004570"/>
    </source>
</evidence>
<comment type="subcellular location">
    <subcellularLocation>
        <location evidence="1">Mitochondrion outer membrane</location>
        <topology evidence="1">Peripheral membrane protein</topology>
        <orientation evidence="1">Cytoplasmic side</orientation>
    </subcellularLocation>
</comment>
<feature type="domain" description="NACHT" evidence="8">
    <location>
        <begin position="68"/>
        <end position="215"/>
    </location>
</feature>
<dbReference type="PANTHER" id="PTHR22847:SF637">
    <property type="entry name" value="WD REPEAT DOMAIN 5B"/>
    <property type="match status" value="1"/>
</dbReference>
<dbReference type="InterPro" id="IPR019775">
    <property type="entry name" value="WD40_repeat_CS"/>
</dbReference>
<dbReference type="InterPro" id="IPR036322">
    <property type="entry name" value="WD40_repeat_dom_sf"/>
</dbReference>